<protein>
    <submittedName>
        <fullName evidence="1">Periplasmic heavy metal sensor</fullName>
    </submittedName>
</protein>
<reference evidence="2" key="1">
    <citation type="journal article" date="2019" name="Int. J. Syst. Evol. Microbiol.">
        <title>The Global Catalogue of Microorganisms (GCM) 10K type strain sequencing project: providing services to taxonomists for standard genome sequencing and annotation.</title>
        <authorList>
            <consortium name="The Broad Institute Genomics Platform"/>
            <consortium name="The Broad Institute Genome Sequencing Center for Infectious Disease"/>
            <person name="Wu L."/>
            <person name="Ma J."/>
        </authorList>
    </citation>
    <scope>NUCLEOTIDE SEQUENCE [LARGE SCALE GENOMIC DNA]</scope>
    <source>
        <strain evidence="2">LMG 29247</strain>
    </source>
</reference>
<dbReference type="Pfam" id="PF13801">
    <property type="entry name" value="Metal_resist"/>
    <property type="match status" value="1"/>
</dbReference>
<comment type="caution">
    <text evidence="1">The sequence shown here is derived from an EMBL/GenBank/DDBJ whole genome shotgun (WGS) entry which is preliminary data.</text>
</comment>
<dbReference type="EMBL" id="JBHUEJ010000039">
    <property type="protein sequence ID" value="MFD1712356.1"/>
    <property type="molecule type" value="Genomic_DNA"/>
</dbReference>
<evidence type="ECO:0000313" key="2">
    <source>
        <dbReference type="Proteomes" id="UP001597304"/>
    </source>
</evidence>
<keyword evidence="2" id="KW-1185">Reference proteome</keyword>
<dbReference type="InterPro" id="IPR025961">
    <property type="entry name" value="Metal_resist"/>
</dbReference>
<name>A0ABW4KYQ3_9BURK</name>
<evidence type="ECO:0000313" key="1">
    <source>
        <dbReference type="EMBL" id="MFD1712356.1"/>
    </source>
</evidence>
<gene>
    <name evidence="1" type="ORF">ACFSF0_17285</name>
</gene>
<dbReference type="Gene3D" id="1.20.120.1490">
    <property type="match status" value="1"/>
</dbReference>
<sequence length="157" mass="17622">MKRHDWMRAALAASLALNVGVVAAVAVLRPALWAPGAQPISTAVHLPDHLQLDAAQRTQWQALEPPFLHDLATNWSAIRHHREALVRQVLAPTPNRAAISDEQTALARLQSAQQQRVVDQLLAERAVLNEPQRERLLDLLLTRYAQEATEEELLHRK</sequence>
<organism evidence="1 2">
    <name type="scientific">Ottowia flava</name>
    <dbReference type="NCBI Taxonomy" id="2675430"/>
    <lineage>
        <taxon>Bacteria</taxon>
        <taxon>Pseudomonadati</taxon>
        <taxon>Pseudomonadota</taxon>
        <taxon>Betaproteobacteria</taxon>
        <taxon>Burkholderiales</taxon>
        <taxon>Comamonadaceae</taxon>
        <taxon>Ottowia</taxon>
    </lineage>
</organism>
<accession>A0ABW4KYQ3</accession>
<dbReference type="Proteomes" id="UP001597304">
    <property type="component" value="Unassembled WGS sequence"/>
</dbReference>
<dbReference type="RefSeq" id="WP_147915073.1">
    <property type="nucleotide sequence ID" value="NZ_JBHUEJ010000039.1"/>
</dbReference>
<proteinExistence type="predicted"/>